<evidence type="ECO:0000313" key="2">
    <source>
        <dbReference type="EnsemblMetazoa" id="RPRC013095-PA"/>
    </source>
</evidence>
<protein>
    <submittedName>
        <fullName evidence="2">Uncharacterized protein</fullName>
    </submittedName>
</protein>
<accession>T1I9X4</accession>
<feature type="region of interest" description="Disordered" evidence="1">
    <location>
        <begin position="321"/>
        <end position="363"/>
    </location>
</feature>
<organism evidence="2 3">
    <name type="scientific">Rhodnius prolixus</name>
    <name type="common">Triatomid bug</name>
    <dbReference type="NCBI Taxonomy" id="13249"/>
    <lineage>
        <taxon>Eukaryota</taxon>
        <taxon>Metazoa</taxon>
        <taxon>Ecdysozoa</taxon>
        <taxon>Arthropoda</taxon>
        <taxon>Hexapoda</taxon>
        <taxon>Insecta</taxon>
        <taxon>Pterygota</taxon>
        <taxon>Neoptera</taxon>
        <taxon>Paraneoptera</taxon>
        <taxon>Hemiptera</taxon>
        <taxon>Heteroptera</taxon>
        <taxon>Panheteroptera</taxon>
        <taxon>Cimicomorpha</taxon>
        <taxon>Reduviidae</taxon>
        <taxon>Triatominae</taxon>
        <taxon>Rhodnius</taxon>
    </lineage>
</organism>
<dbReference type="EMBL" id="ACPB03008498">
    <property type="status" value="NOT_ANNOTATED_CDS"/>
    <property type="molecule type" value="Genomic_DNA"/>
</dbReference>
<proteinExistence type="predicted"/>
<dbReference type="AlphaFoldDB" id="T1I9X4"/>
<name>T1I9X4_RHOPR</name>
<feature type="region of interest" description="Disordered" evidence="1">
    <location>
        <begin position="1"/>
        <end position="23"/>
    </location>
</feature>
<dbReference type="EnsemblMetazoa" id="RPRC013095-RA">
    <property type="protein sequence ID" value="RPRC013095-PA"/>
    <property type="gene ID" value="RPRC013095"/>
</dbReference>
<reference evidence="2" key="1">
    <citation type="submission" date="2015-05" db="UniProtKB">
        <authorList>
            <consortium name="EnsemblMetazoa"/>
        </authorList>
    </citation>
    <scope>IDENTIFICATION</scope>
</reference>
<keyword evidence="3" id="KW-1185">Reference proteome</keyword>
<feature type="region of interest" description="Disordered" evidence="1">
    <location>
        <begin position="42"/>
        <end position="62"/>
    </location>
</feature>
<feature type="compositionally biased region" description="Basic and acidic residues" evidence="1">
    <location>
        <begin position="346"/>
        <end position="363"/>
    </location>
</feature>
<evidence type="ECO:0000256" key="1">
    <source>
        <dbReference type="SAM" id="MobiDB-lite"/>
    </source>
</evidence>
<dbReference type="VEuPathDB" id="VectorBase:RPRC013095"/>
<sequence length="363" mass="40858">MKAMDAKEAAVEKAPTESFRRNSENKSLMKLERYFLRLCEISDSEGESDESSRDQSENMQMMDTEFDQFADEVFDEEPRRKEQGTCTSTCTKHLAGGGMSLCNCGEVAGLDFLEKVKERPKNTTTVPGTTVIAPTGEMVVPDEGKNDFENKMAEGRVEKIEIKVSEKEAIKDEKLDKEEVKSPKESVEDSPLSNYNIYIESGGKIRVPDNLKRDPDHLMKIIPSAKKIISRGTTPQWKADWLKFYHNRALSIDEVKYIFRQKDVLRKKLKEIIHLTEGCKPRQGYDCLGRAMEGIFPAITEGIKASGESAGGRKFGKEEFKYDKSGAKGKRRSGGRATASKRKSGERKAKKELVKYPKTDAKG</sequence>
<evidence type="ECO:0000313" key="3">
    <source>
        <dbReference type="Proteomes" id="UP000015103"/>
    </source>
</evidence>
<dbReference type="Proteomes" id="UP000015103">
    <property type="component" value="Unassembled WGS sequence"/>
</dbReference>
<feature type="compositionally biased region" description="Basic residues" evidence="1">
    <location>
        <begin position="327"/>
        <end position="345"/>
    </location>
</feature>
<dbReference type="InParanoid" id="T1I9X4"/>
<dbReference type="HOGENOM" id="CLU_764141_0_0_1"/>